<sequence length="202" mass="22751">MVEINPHDLLKIRSIKDLTGNLPDWALKMFPESMTVVVRRSPIVDDKIPVGIRGMKREQRLASFVNRADIVRVTTPYELVQKQLWKTARQDLPAINALPAVSEILKNYRWGISGSVGFELATATHTAKMSSDLDLVWQAENPLSQNEAKELLKRLNQFGVHADLQVIQGGNGFSLEEYSQSKSTIMMKTLTGPILVENPWNK</sequence>
<keyword evidence="2" id="KW-0548">Nucleotidyltransferase</keyword>
<dbReference type="AlphaFoldDB" id="A0A4Z0JPL9"/>
<proteinExistence type="predicted"/>
<evidence type="ECO:0000259" key="3">
    <source>
        <dbReference type="Pfam" id="PF10620"/>
    </source>
</evidence>
<reference evidence="5 6" key="1">
    <citation type="submission" date="2018-10" db="EMBL/GenBank/DDBJ databases">
        <title>Lactobacillus sp. R7 and Lactobacillus sp. R19 isolated from fermented mustard green product of Taiwan.</title>
        <authorList>
            <person name="Lin S.-T."/>
        </authorList>
    </citation>
    <scope>NUCLEOTIDE SEQUENCE [LARGE SCALE GENOMIC DNA]</scope>
    <source>
        <strain evidence="5 6">BCRC 81127</strain>
    </source>
</reference>
<evidence type="ECO:0000313" key="5">
    <source>
        <dbReference type="EMBL" id="TGD25047.1"/>
    </source>
</evidence>
<evidence type="ECO:0000313" key="6">
    <source>
        <dbReference type="Proteomes" id="UP000298021"/>
    </source>
</evidence>
<evidence type="ECO:0000259" key="4">
    <source>
        <dbReference type="Pfam" id="PF20866"/>
    </source>
</evidence>
<dbReference type="NCBIfam" id="TIGR03135">
    <property type="entry name" value="malonate_mdcG"/>
    <property type="match status" value="1"/>
</dbReference>
<dbReference type="NCBIfam" id="NF002332">
    <property type="entry name" value="PRK01293.1"/>
    <property type="match status" value="1"/>
</dbReference>
<comment type="caution">
    <text evidence="5">The sequence shown here is derived from an EMBL/GenBank/DDBJ whole genome shotgun (WGS) entry which is preliminary data.</text>
</comment>
<protein>
    <submittedName>
        <fullName evidence="5">Malonate decarboxylase holo-ACP synthase</fullName>
    </submittedName>
</protein>
<dbReference type="GO" id="GO:0016779">
    <property type="term" value="F:nucleotidyltransferase activity"/>
    <property type="evidence" value="ECO:0007669"/>
    <property type="project" value="UniProtKB-KW"/>
</dbReference>
<gene>
    <name evidence="5" type="ORF">EGT49_00920</name>
</gene>
<dbReference type="EMBL" id="RKLY01000002">
    <property type="protein sequence ID" value="TGD25047.1"/>
    <property type="molecule type" value="Genomic_DNA"/>
</dbReference>
<evidence type="ECO:0000256" key="1">
    <source>
        <dbReference type="ARBA" id="ARBA00022679"/>
    </source>
</evidence>
<accession>A0A4Z0JPL9</accession>
<organism evidence="5 6">
    <name type="scientific">Companilactobacillus suantsaicola</name>
    <dbReference type="NCBI Taxonomy" id="2487723"/>
    <lineage>
        <taxon>Bacteria</taxon>
        <taxon>Bacillati</taxon>
        <taxon>Bacillota</taxon>
        <taxon>Bacilli</taxon>
        <taxon>Lactobacillales</taxon>
        <taxon>Lactobacillaceae</taxon>
        <taxon>Companilactobacillus</taxon>
    </lineage>
</organism>
<feature type="domain" description="Phosphoribosyl-dephospho-CoA transferase MdcG N-terminal" evidence="4">
    <location>
        <begin position="6"/>
        <end position="76"/>
    </location>
</feature>
<dbReference type="InterPro" id="IPR017557">
    <property type="entry name" value="Holo-ACP_synthase"/>
</dbReference>
<dbReference type="OrthoDB" id="1275217at2"/>
<name>A0A4Z0JPL9_9LACO</name>
<dbReference type="Pfam" id="PF20866">
    <property type="entry name" value="MdcG_N"/>
    <property type="match status" value="1"/>
</dbReference>
<dbReference type="InterPro" id="IPR048903">
    <property type="entry name" value="MdcG_N"/>
</dbReference>
<feature type="domain" description="Phosphoribosyl-dephospho-CoA transferase MdcG C-terminal" evidence="3">
    <location>
        <begin position="89"/>
        <end position="199"/>
    </location>
</feature>
<dbReference type="RefSeq" id="WP_135371081.1">
    <property type="nucleotide sequence ID" value="NZ_RKLY01000002.1"/>
</dbReference>
<evidence type="ECO:0000256" key="2">
    <source>
        <dbReference type="ARBA" id="ARBA00022695"/>
    </source>
</evidence>
<keyword evidence="1" id="KW-0808">Transferase</keyword>
<dbReference type="Proteomes" id="UP000298021">
    <property type="component" value="Unassembled WGS sequence"/>
</dbReference>
<dbReference type="Pfam" id="PF10620">
    <property type="entry name" value="MdcG"/>
    <property type="match status" value="1"/>
</dbReference>
<dbReference type="InterPro" id="IPR049180">
    <property type="entry name" value="MdcG_C"/>
</dbReference>
<keyword evidence="6" id="KW-1185">Reference proteome</keyword>